<keyword evidence="5" id="KW-1185">Reference proteome</keyword>
<keyword evidence="4" id="KW-0418">Kinase</keyword>
<comment type="caution">
    <text evidence="4">The sequence shown here is derived from an EMBL/GenBank/DDBJ whole genome shotgun (WGS) entry which is preliminary data.</text>
</comment>
<dbReference type="GO" id="GO:0006508">
    <property type="term" value="P:proteolysis"/>
    <property type="evidence" value="ECO:0007669"/>
    <property type="project" value="InterPro"/>
</dbReference>
<dbReference type="Proteomes" id="UP000440578">
    <property type="component" value="Unassembled WGS sequence"/>
</dbReference>
<dbReference type="InterPro" id="IPR009003">
    <property type="entry name" value="Peptidase_S1_PA"/>
</dbReference>
<dbReference type="EMBL" id="VIIS01000750">
    <property type="protein sequence ID" value="KAF0305449.1"/>
    <property type="molecule type" value="Genomic_DNA"/>
</dbReference>
<evidence type="ECO:0000256" key="2">
    <source>
        <dbReference type="ARBA" id="ARBA00024195"/>
    </source>
</evidence>
<accession>A0A6A4WJS9</accession>
<organism evidence="4 5">
    <name type="scientific">Amphibalanus amphitrite</name>
    <name type="common">Striped barnacle</name>
    <name type="synonym">Balanus amphitrite</name>
    <dbReference type="NCBI Taxonomy" id="1232801"/>
    <lineage>
        <taxon>Eukaryota</taxon>
        <taxon>Metazoa</taxon>
        <taxon>Ecdysozoa</taxon>
        <taxon>Arthropoda</taxon>
        <taxon>Crustacea</taxon>
        <taxon>Multicrustacea</taxon>
        <taxon>Cirripedia</taxon>
        <taxon>Thoracica</taxon>
        <taxon>Thoracicalcarea</taxon>
        <taxon>Balanomorpha</taxon>
        <taxon>Balanoidea</taxon>
        <taxon>Balanidae</taxon>
        <taxon>Amphibalaninae</taxon>
        <taxon>Amphibalanus</taxon>
    </lineage>
</organism>
<dbReference type="GO" id="GO:0004252">
    <property type="term" value="F:serine-type endopeptidase activity"/>
    <property type="evidence" value="ECO:0007669"/>
    <property type="project" value="InterPro"/>
</dbReference>
<comment type="similarity">
    <text evidence="2">Belongs to the peptidase S1 family. CLIP subfamily.</text>
</comment>
<dbReference type="PANTHER" id="PTHR24256">
    <property type="entry name" value="TRYPTASE-RELATED"/>
    <property type="match status" value="1"/>
</dbReference>
<sequence length="185" mass="19713">MDTTRRSGCEQDIYVSNIVLHPGYSTNSQSHHDDIAVLHLRRPATLGPCVGTICLPAPGAEPTPGQQVRLAGWGMVAFNSDETAKQLKNPSREVLPLSSCSSAYPSYLLNAFYPGGLGTNKICVASGQNIPICKGDSGGPVVWFMPGPRRYLLVGVISVGIGCGADHPGINIRVAPYVQWILANR</sequence>
<evidence type="ECO:0000259" key="3">
    <source>
        <dbReference type="PROSITE" id="PS50240"/>
    </source>
</evidence>
<dbReference type="Gene3D" id="2.40.10.10">
    <property type="entry name" value="Trypsin-like serine proteases"/>
    <property type="match status" value="1"/>
</dbReference>
<dbReference type="PRINTS" id="PR00722">
    <property type="entry name" value="CHYMOTRYPSIN"/>
</dbReference>
<dbReference type="InterPro" id="IPR001314">
    <property type="entry name" value="Peptidase_S1A"/>
</dbReference>
<dbReference type="AlphaFoldDB" id="A0A6A4WJS9"/>
<keyword evidence="4" id="KW-0808">Transferase</keyword>
<dbReference type="CDD" id="cd00190">
    <property type="entry name" value="Tryp_SPc"/>
    <property type="match status" value="1"/>
</dbReference>
<protein>
    <submittedName>
        <fullName evidence="4">Urokinase-type plasminogen activator</fullName>
    </submittedName>
</protein>
<feature type="domain" description="Peptidase S1" evidence="3">
    <location>
        <begin position="1"/>
        <end position="185"/>
    </location>
</feature>
<dbReference type="Pfam" id="PF00089">
    <property type="entry name" value="Trypsin"/>
    <property type="match status" value="1"/>
</dbReference>
<dbReference type="InterPro" id="IPR001254">
    <property type="entry name" value="Trypsin_dom"/>
</dbReference>
<proteinExistence type="inferred from homology"/>
<evidence type="ECO:0000256" key="1">
    <source>
        <dbReference type="ARBA" id="ARBA00023157"/>
    </source>
</evidence>
<evidence type="ECO:0000313" key="5">
    <source>
        <dbReference type="Proteomes" id="UP000440578"/>
    </source>
</evidence>
<name>A0A6A4WJS9_AMPAM</name>
<dbReference type="SUPFAM" id="SSF50494">
    <property type="entry name" value="Trypsin-like serine proteases"/>
    <property type="match status" value="1"/>
</dbReference>
<reference evidence="4 5" key="1">
    <citation type="submission" date="2019-07" db="EMBL/GenBank/DDBJ databases">
        <title>Draft genome assembly of a fouling barnacle, Amphibalanus amphitrite (Darwin, 1854): The first reference genome for Thecostraca.</title>
        <authorList>
            <person name="Kim W."/>
        </authorList>
    </citation>
    <scope>NUCLEOTIDE SEQUENCE [LARGE SCALE GENOMIC DNA]</scope>
    <source>
        <strain evidence="4">SNU_AA5</strain>
        <tissue evidence="4">Soma without cirri and trophi</tissue>
    </source>
</reference>
<gene>
    <name evidence="4" type="primary">PLAU_1</name>
    <name evidence="4" type="ORF">FJT64_022908</name>
</gene>
<evidence type="ECO:0000313" key="4">
    <source>
        <dbReference type="EMBL" id="KAF0305449.1"/>
    </source>
</evidence>
<dbReference type="OrthoDB" id="6339870at2759"/>
<dbReference type="SMART" id="SM00020">
    <property type="entry name" value="Tryp_SPc"/>
    <property type="match status" value="1"/>
</dbReference>
<dbReference type="GO" id="GO:0016301">
    <property type="term" value="F:kinase activity"/>
    <property type="evidence" value="ECO:0007669"/>
    <property type="project" value="UniProtKB-KW"/>
</dbReference>
<dbReference type="PROSITE" id="PS50240">
    <property type="entry name" value="TRYPSIN_DOM"/>
    <property type="match status" value="1"/>
</dbReference>
<keyword evidence="1" id="KW-1015">Disulfide bond</keyword>
<dbReference type="InterPro" id="IPR043504">
    <property type="entry name" value="Peptidase_S1_PA_chymotrypsin"/>
</dbReference>
<dbReference type="InterPro" id="IPR051487">
    <property type="entry name" value="Ser/Thr_Proteases_Immune/Dev"/>
</dbReference>